<feature type="transmembrane region" description="Helical" evidence="7">
    <location>
        <begin position="49"/>
        <end position="71"/>
    </location>
</feature>
<dbReference type="GO" id="GO:0005385">
    <property type="term" value="F:zinc ion transmembrane transporter activity"/>
    <property type="evidence" value="ECO:0007669"/>
    <property type="project" value="TreeGrafter"/>
</dbReference>
<feature type="transmembrane region" description="Helical" evidence="7">
    <location>
        <begin position="125"/>
        <end position="148"/>
    </location>
</feature>
<feature type="transmembrane region" description="Helical" evidence="7">
    <location>
        <begin position="177"/>
        <end position="199"/>
    </location>
</feature>
<evidence type="ECO:0000256" key="1">
    <source>
        <dbReference type="ARBA" id="ARBA00004141"/>
    </source>
</evidence>
<dbReference type="Pfam" id="PF01545">
    <property type="entry name" value="Cation_efflux"/>
    <property type="match status" value="1"/>
</dbReference>
<evidence type="ECO:0000256" key="5">
    <source>
        <dbReference type="ARBA" id="ARBA00023136"/>
    </source>
</evidence>
<evidence type="ECO:0000259" key="8">
    <source>
        <dbReference type="Pfam" id="PF01545"/>
    </source>
</evidence>
<organism evidence="9 10">
    <name type="scientific">Chaetoceros tenuissimus</name>
    <dbReference type="NCBI Taxonomy" id="426638"/>
    <lineage>
        <taxon>Eukaryota</taxon>
        <taxon>Sar</taxon>
        <taxon>Stramenopiles</taxon>
        <taxon>Ochrophyta</taxon>
        <taxon>Bacillariophyta</taxon>
        <taxon>Coscinodiscophyceae</taxon>
        <taxon>Chaetocerotophycidae</taxon>
        <taxon>Chaetocerotales</taxon>
        <taxon>Chaetocerotaceae</taxon>
        <taxon>Chaetoceros</taxon>
    </lineage>
</organism>
<dbReference type="Proteomes" id="UP001054902">
    <property type="component" value="Unassembled WGS sequence"/>
</dbReference>
<keyword evidence="3" id="KW-0813">Transport</keyword>
<keyword evidence="10" id="KW-1185">Reference proteome</keyword>
<feature type="compositionally biased region" description="Polar residues" evidence="6">
    <location>
        <begin position="312"/>
        <end position="335"/>
    </location>
</feature>
<keyword evidence="3" id="KW-0864">Zinc transport</keyword>
<feature type="transmembrane region" description="Helical" evidence="7">
    <location>
        <begin position="399"/>
        <end position="419"/>
    </location>
</feature>
<evidence type="ECO:0000256" key="2">
    <source>
        <dbReference type="ARBA" id="ARBA00022692"/>
    </source>
</evidence>
<dbReference type="PANTHER" id="PTHR11562">
    <property type="entry name" value="CATION EFFLUX PROTEIN/ ZINC TRANSPORTER"/>
    <property type="match status" value="1"/>
</dbReference>
<dbReference type="PANTHER" id="PTHR11562:SF17">
    <property type="entry name" value="RE54080P-RELATED"/>
    <property type="match status" value="1"/>
</dbReference>
<gene>
    <name evidence="9" type="ORF">CTEN210_03786</name>
</gene>
<comment type="subcellular location">
    <subcellularLocation>
        <location evidence="1">Membrane</location>
        <topology evidence="1">Multi-pass membrane protein</topology>
    </subcellularLocation>
</comment>
<dbReference type="InterPro" id="IPR058533">
    <property type="entry name" value="Cation_efflux_TM"/>
</dbReference>
<sequence>MMATNVPIKDASDENKRSSYTSDKHHRARNGNINVHEDKDDEERNSNEYVLNFAFFSFLLFMMTQAFFAVMAKSESMLADSMAMSVDAFTYLFNLVAERLKHRSSLQYENLSIEEAKRRKKILRLYLEFFPPMISVTTLIIVSFNALMEAVHTLIDPPMLRLGKDEDISQEEPDVKIMIFFSALNLGLDVMNVLCFARVQNFSLTGNRTVKDDEESKHIFPIADDDEEALHLESTNMLHEMPPSIIIDTSRDSSCDDHDDYVQDDLETEGLLGIPTPNYGSYQSDAEWGENFSMGSMGVLYGNASQNDSLTSGGISITSAETGESLGSGNHSNSHQSRRSKARDLGAMDELDGISEGEENSDDDDDENLSIDNDDCNSNDSEDTDRGFNLNMCSAYTHVMADTMRSIAVLVAASISWYFNIDPSLADATAAIIVSAIIALSLGPLIVGLCQTWGELQTLKKEERESKESHVRVTLIEQYQHLPSVSPRITMRRPRNSSL</sequence>
<feature type="compositionally biased region" description="Acidic residues" evidence="6">
    <location>
        <begin position="347"/>
        <end position="383"/>
    </location>
</feature>
<feature type="region of interest" description="Disordered" evidence="6">
    <location>
        <begin position="1"/>
        <end position="41"/>
    </location>
</feature>
<evidence type="ECO:0000256" key="3">
    <source>
        <dbReference type="ARBA" id="ARBA00022906"/>
    </source>
</evidence>
<accession>A0AAD3H1Y3</accession>
<keyword evidence="2 7" id="KW-0812">Transmembrane</keyword>
<keyword evidence="5 7" id="KW-0472">Membrane</keyword>
<comment type="caution">
    <text evidence="9">The sequence shown here is derived from an EMBL/GenBank/DDBJ whole genome shotgun (WGS) entry which is preliminary data.</text>
</comment>
<feature type="transmembrane region" description="Helical" evidence="7">
    <location>
        <begin position="431"/>
        <end position="454"/>
    </location>
</feature>
<dbReference type="InterPro" id="IPR050681">
    <property type="entry name" value="CDF/SLC30A"/>
</dbReference>
<dbReference type="SUPFAM" id="SSF161111">
    <property type="entry name" value="Cation efflux protein transmembrane domain-like"/>
    <property type="match status" value="1"/>
</dbReference>
<keyword evidence="3" id="KW-0862">Zinc</keyword>
<protein>
    <recommendedName>
        <fullName evidence="8">Cation efflux protein transmembrane domain-containing protein</fullName>
    </recommendedName>
</protein>
<feature type="region of interest" description="Disordered" evidence="6">
    <location>
        <begin position="312"/>
        <end position="384"/>
    </location>
</feature>
<dbReference type="GO" id="GO:0005886">
    <property type="term" value="C:plasma membrane"/>
    <property type="evidence" value="ECO:0007669"/>
    <property type="project" value="TreeGrafter"/>
</dbReference>
<dbReference type="Gene3D" id="1.20.1510.10">
    <property type="entry name" value="Cation efflux protein transmembrane domain"/>
    <property type="match status" value="2"/>
</dbReference>
<keyword evidence="4 7" id="KW-1133">Transmembrane helix</keyword>
<feature type="domain" description="Cation efflux protein transmembrane" evidence="8">
    <location>
        <begin position="391"/>
        <end position="447"/>
    </location>
</feature>
<proteinExistence type="predicted"/>
<evidence type="ECO:0000256" key="7">
    <source>
        <dbReference type="SAM" id="Phobius"/>
    </source>
</evidence>
<dbReference type="AlphaFoldDB" id="A0AAD3H1Y3"/>
<evidence type="ECO:0000313" key="10">
    <source>
        <dbReference type="Proteomes" id="UP001054902"/>
    </source>
</evidence>
<evidence type="ECO:0000313" key="9">
    <source>
        <dbReference type="EMBL" id="GFH47311.1"/>
    </source>
</evidence>
<feature type="transmembrane region" description="Helical" evidence="7">
    <location>
        <begin position="77"/>
        <end position="97"/>
    </location>
</feature>
<keyword evidence="3" id="KW-0406">Ion transport</keyword>
<reference evidence="9 10" key="1">
    <citation type="journal article" date="2021" name="Sci. Rep.">
        <title>The genome of the diatom Chaetoceros tenuissimus carries an ancient integrated fragment of an extant virus.</title>
        <authorList>
            <person name="Hongo Y."/>
            <person name="Kimura K."/>
            <person name="Takaki Y."/>
            <person name="Yoshida Y."/>
            <person name="Baba S."/>
            <person name="Kobayashi G."/>
            <person name="Nagasaki K."/>
            <person name="Hano T."/>
            <person name="Tomaru Y."/>
        </authorList>
    </citation>
    <scope>NUCLEOTIDE SEQUENCE [LARGE SCALE GENOMIC DNA]</scope>
    <source>
        <strain evidence="9 10">NIES-3715</strain>
    </source>
</reference>
<dbReference type="EMBL" id="BLLK01000022">
    <property type="protein sequence ID" value="GFH47311.1"/>
    <property type="molecule type" value="Genomic_DNA"/>
</dbReference>
<evidence type="ECO:0000256" key="4">
    <source>
        <dbReference type="ARBA" id="ARBA00022989"/>
    </source>
</evidence>
<name>A0AAD3H1Y3_9STRA</name>
<evidence type="ECO:0000256" key="6">
    <source>
        <dbReference type="SAM" id="MobiDB-lite"/>
    </source>
</evidence>
<dbReference type="InterPro" id="IPR027469">
    <property type="entry name" value="Cation_efflux_TMD_sf"/>
</dbReference>